<feature type="chain" id="PRO_5022918989" description="Nuclear transport factor 2 family protein" evidence="2">
    <location>
        <begin position="21"/>
        <end position="290"/>
    </location>
</feature>
<reference evidence="3 4" key="1">
    <citation type="journal article" date="2017" name="Curr. Microbiol.">
        <title>Mucilaginibacter ginsenosidivorans sp. nov., Isolated from Soil of Ginseng Field.</title>
        <authorList>
            <person name="Kim M.M."/>
            <person name="Siddiqi M.Z."/>
            <person name="Im W.T."/>
        </authorList>
    </citation>
    <scope>NUCLEOTIDE SEQUENCE [LARGE SCALE GENOMIC DNA]</scope>
    <source>
        <strain evidence="3 4">Gsoil 3017</strain>
    </source>
</reference>
<feature type="region of interest" description="Disordered" evidence="1">
    <location>
        <begin position="147"/>
        <end position="166"/>
    </location>
</feature>
<name>A0A5B8UUZ5_9SPHI</name>
<dbReference type="EMBL" id="CP042436">
    <property type="protein sequence ID" value="QEC62256.1"/>
    <property type="molecule type" value="Genomic_DNA"/>
</dbReference>
<dbReference type="SUPFAM" id="SSF54427">
    <property type="entry name" value="NTF2-like"/>
    <property type="match status" value="1"/>
</dbReference>
<dbReference type="KEGG" id="mgin:FRZ54_06560"/>
<dbReference type="OrthoDB" id="1119084at2"/>
<evidence type="ECO:0000256" key="1">
    <source>
        <dbReference type="SAM" id="MobiDB-lite"/>
    </source>
</evidence>
<evidence type="ECO:0000256" key="2">
    <source>
        <dbReference type="SAM" id="SignalP"/>
    </source>
</evidence>
<evidence type="ECO:0000313" key="3">
    <source>
        <dbReference type="EMBL" id="QEC62256.1"/>
    </source>
</evidence>
<dbReference type="Proteomes" id="UP000321479">
    <property type="component" value="Chromosome"/>
</dbReference>
<dbReference type="RefSeq" id="WP_147030833.1">
    <property type="nucleotide sequence ID" value="NZ_CP042436.1"/>
</dbReference>
<dbReference type="Gene3D" id="3.10.450.50">
    <property type="match status" value="1"/>
</dbReference>
<dbReference type="InterPro" id="IPR032710">
    <property type="entry name" value="NTF2-like_dom_sf"/>
</dbReference>
<keyword evidence="2" id="KW-0732">Signal</keyword>
<proteinExistence type="predicted"/>
<keyword evidence="4" id="KW-1185">Reference proteome</keyword>
<sequence>MRRTLLIAAAILSYPIFASAQKTVADVNQVVEAEKSFDKLVEHRGIKDAFLAVADPEGIVFKPHVIKITDFYNSIDKQPGSLKWQPKFARISANGDLAFTAGPYVYQNDKSNDDDKVYGDYVSVWHLDPADNRLKLLIDLGIQHPEPEQSEIPDFRQPDTAKATAPSKDPFNGKGIILNTDKVFNHELTVSTIASYKEFLSPEGRYYFPGFEPMTGPDKIMKFIDNEGISISAQTINVGRSTSNDLAYSYGTARIRKGAIVSDYNYVRVWEIDASHKWNILLEVFSAVEQ</sequence>
<gene>
    <name evidence="3" type="ORF">FRZ54_06560</name>
</gene>
<evidence type="ECO:0008006" key="5">
    <source>
        <dbReference type="Google" id="ProtNLM"/>
    </source>
</evidence>
<protein>
    <recommendedName>
        <fullName evidence="5">Nuclear transport factor 2 family protein</fullName>
    </recommendedName>
</protein>
<organism evidence="3 4">
    <name type="scientific">Mucilaginibacter ginsenosidivorans</name>
    <dbReference type="NCBI Taxonomy" id="398053"/>
    <lineage>
        <taxon>Bacteria</taxon>
        <taxon>Pseudomonadati</taxon>
        <taxon>Bacteroidota</taxon>
        <taxon>Sphingobacteriia</taxon>
        <taxon>Sphingobacteriales</taxon>
        <taxon>Sphingobacteriaceae</taxon>
        <taxon>Mucilaginibacter</taxon>
    </lineage>
</organism>
<dbReference type="AlphaFoldDB" id="A0A5B8UUZ5"/>
<accession>A0A5B8UUZ5</accession>
<feature type="signal peptide" evidence="2">
    <location>
        <begin position="1"/>
        <end position="20"/>
    </location>
</feature>
<evidence type="ECO:0000313" key="4">
    <source>
        <dbReference type="Proteomes" id="UP000321479"/>
    </source>
</evidence>